<comment type="caution">
    <text evidence="1">The sequence shown here is derived from an EMBL/GenBank/DDBJ whole genome shotgun (WGS) entry which is preliminary data.</text>
</comment>
<protein>
    <recommendedName>
        <fullName evidence="3">YkuS family protein</fullName>
    </recommendedName>
</protein>
<accession>A0A2T2XGY0</accession>
<organism evidence="1 2">
    <name type="scientific">Sulfobacillus benefaciens</name>
    <dbReference type="NCBI Taxonomy" id="453960"/>
    <lineage>
        <taxon>Bacteria</taxon>
        <taxon>Bacillati</taxon>
        <taxon>Bacillota</taxon>
        <taxon>Clostridia</taxon>
        <taxon>Eubacteriales</taxon>
        <taxon>Clostridiales Family XVII. Incertae Sedis</taxon>
        <taxon>Sulfobacillus</taxon>
    </lineage>
</organism>
<dbReference type="AlphaFoldDB" id="A0A2T2XGY0"/>
<evidence type="ECO:0000313" key="2">
    <source>
        <dbReference type="Proteomes" id="UP000242972"/>
    </source>
</evidence>
<name>A0A2T2XGY0_9FIRM</name>
<reference evidence="1 2" key="1">
    <citation type="journal article" date="2014" name="BMC Genomics">
        <title>Comparison of environmental and isolate Sulfobacillus genomes reveals diverse carbon, sulfur, nitrogen, and hydrogen metabolisms.</title>
        <authorList>
            <person name="Justice N.B."/>
            <person name="Norman A."/>
            <person name="Brown C.T."/>
            <person name="Singh A."/>
            <person name="Thomas B.C."/>
            <person name="Banfield J.F."/>
        </authorList>
    </citation>
    <scope>NUCLEOTIDE SEQUENCE [LARGE SCALE GENOMIC DNA]</scope>
    <source>
        <strain evidence="1">AMDSBA4</strain>
    </source>
</reference>
<sequence>MTRATIAIEQQLTPYSQALSDAGYRVVPLTDLTLKNAQAVVVQGSDDNFLGIEDPLTKAPVINATGLTADQVVNEVRRRTAIES</sequence>
<dbReference type="Proteomes" id="UP000242972">
    <property type="component" value="Unassembled WGS sequence"/>
</dbReference>
<proteinExistence type="predicted"/>
<evidence type="ECO:0008006" key="3">
    <source>
        <dbReference type="Google" id="ProtNLM"/>
    </source>
</evidence>
<gene>
    <name evidence="1" type="ORF">C7B46_08920</name>
</gene>
<evidence type="ECO:0000313" key="1">
    <source>
        <dbReference type="EMBL" id="PSR33716.1"/>
    </source>
</evidence>
<dbReference type="Pfam" id="PF03698">
    <property type="entry name" value="UPF0180"/>
    <property type="match status" value="1"/>
</dbReference>
<dbReference type="InterPro" id="IPR005370">
    <property type="entry name" value="UPF0180"/>
</dbReference>
<dbReference type="EMBL" id="PXYW01000017">
    <property type="protein sequence ID" value="PSR33716.1"/>
    <property type="molecule type" value="Genomic_DNA"/>
</dbReference>